<feature type="domain" description="Retrovirus-related Pol polyprotein from transposon TNT 1-94-like beta-barrel" evidence="2">
    <location>
        <begin position="1"/>
        <end position="71"/>
    </location>
</feature>
<gene>
    <name evidence="3" type="ORF">KIW84_056710</name>
</gene>
<feature type="region of interest" description="Disordered" evidence="1">
    <location>
        <begin position="155"/>
        <end position="189"/>
    </location>
</feature>
<evidence type="ECO:0000256" key="1">
    <source>
        <dbReference type="SAM" id="MobiDB-lite"/>
    </source>
</evidence>
<organism evidence="3 4">
    <name type="scientific">Pisum sativum</name>
    <name type="common">Garden pea</name>
    <name type="synonym">Lathyrus oleraceus</name>
    <dbReference type="NCBI Taxonomy" id="3888"/>
    <lineage>
        <taxon>Eukaryota</taxon>
        <taxon>Viridiplantae</taxon>
        <taxon>Streptophyta</taxon>
        <taxon>Embryophyta</taxon>
        <taxon>Tracheophyta</taxon>
        <taxon>Spermatophyta</taxon>
        <taxon>Magnoliopsida</taxon>
        <taxon>eudicotyledons</taxon>
        <taxon>Gunneridae</taxon>
        <taxon>Pentapetalae</taxon>
        <taxon>rosids</taxon>
        <taxon>fabids</taxon>
        <taxon>Fabales</taxon>
        <taxon>Fabaceae</taxon>
        <taxon>Papilionoideae</taxon>
        <taxon>50 kb inversion clade</taxon>
        <taxon>NPAAA clade</taxon>
        <taxon>Hologalegina</taxon>
        <taxon>IRL clade</taxon>
        <taxon>Fabeae</taxon>
        <taxon>Lathyrus</taxon>
    </lineage>
</organism>
<dbReference type="EMBL" id="JAMSHJ010000005">
    <property type="protein sequence ID" value="KAI5411740.1"/>
    <property type="molecule type" value="Genomic_DNA"/>
</dbReference>
<protein>
    <recommendedName>
        <fullName evidence="2">Retrovirus-related Pol polyprotein from transposon TNT 1-94-like beta-barrel domain-containing protein</fullName>
    </recommendedName>
</protein>
<dbReference type="InterPro" id="IPR054722">
    <property type="entry name" value="PolX-like_BBD"/>
</dbReference>
<proteinExistence type="predicted"/>
<accession>A0A9D5AMX8</accession>
<name>A0A9D5AMX8_PEA</name>
<evidence type="ECO:0000313" key="3">
    <source>
        <dbReference type="EMBL" id="KAI5411740.1"/>
    </source>
</evidence>
<dbReference type="Gramene" id="Psat05G0671000-T1">
    <property type="protein sequence ID" value="KAI5411740.1"/>
    <property type="gene ID" value="KIW84_056710"/>
</dbReference>
<dbReference type="Proteomes" id="UP001058974">
    <property type="component" value="Chromosome 5"/>
</dbReference>
<evidence type="ECO:0000313" key="4">
    <source>
        <dbReference type="Proteomes" id="UP001058974"/>
    </source>
</evidence>
<keyword evidence="4" id="KW-1185">Reference proteome</keyword>
<reference evidence="3 4" key="1">
    <citation type="journal article" date="2022" name="Nat. Genet.">
        <title>Improved pea reference genome and pan-genome highlight genomic features and evolutionary characteristics.</title>
        <authorList>
            <person name="Yang T."/>
            <person name="Liu R."/>
            <person name="Luo Y."/>
            <person name="Hu S."/>
            <person name="Wang D."/>
            <person name="Wang C."/>
            <person name="Pandey M.K."/>
            <person name="Ge S."/>
            <person name="Xu Q."/>
            <person name="Li N."/>
            <person name="Li G."/>
            <person name="Huang Y."/>
            <person name="Saxena R.K."/>
            <person name="Ji Y."/>
            <person name="Li M."/>
            <person name="Yan X."/>
            <person name="He Y."/>
            <person name="Liu Y."/>
            <person name="Wang X."/>
            <person name="Xiang C."/>
            <person name="Varshney R.K."/>
            <person name="Ding H."/>
            <person name="Gao S."/>
            <person name="Zong X."/>
        </authorList>
    </citation>
    <scope>NUCLEOTIDE SEQUENCE [LARGE SCALE GENOMIC DNA]</scope>
    <source>
        <strain evidence="3 4">cv. Zhongwan 6</strain>
    </source>
</reference>
<sequence>MTGQKVWLADFDESKKSKVKLNDNSLLQAEGTNDIVIQMSNGGKAMIKDVLHEPKMKYNLLSVGQLVEKGFLVVMKYRTLELFDTQNNLVLKYHLSKNRTFKTMIILTENYGDPINKPLMSYDVDEEADKVEVEAIADIPVEVIGDIPDTIKVEKGMASTSQRPQRNKVRPLRLQDYEVTSDDEVKPDG</sequence>
<dbReference type="Pfam" id="PF22936">
    <property type="entry name" value="Pol_BBD"/>
    <property type="match status" value="1"/>
</dbReference>
<evidence type="ECO:0000259" key="2">
    <source>
        <dbReference type="Pfam" id="PF22936"/>
    </source>
</evidence>
<comment type="caution">
    <text evidence="3">The sequence shown here is derived from an EMBL/GenBank/DDBJ whole genome shotgun (WGS) entry which is preliminary data.</text>
</comment>
<dbReference type="AlphaFoldDB" id="A0A9D5AMX8"/>